<dbReference type="InterPro" id="IPR018820">
    <property type="entry name" value="BRE4-related_DUF2421"/>
</dbReference>
<dbReference type="Pfam" id="PF13515">
    <property type="entry name" value="FUSC_2"/>
    <property type="match status" value="1"/>
</dbReference>
<keyword evidence="11" id="KW-1185">Reference proteome</keyword>
<dbReference type="OrthoDB" id="2274698at2759"/>
<evidence type="ECO:0000256" key="3">
    <source>
        <dbReference type="ARBA" id="ARBA00022989"/>
    </source>
</evidence>
<dbReference type="InterPro" id="IPR018823">
    <property type="entry name" value="ArAE_2_N"/>
</dbReference>
<feature type="transmembrane region" description="Helical" evidence="6">
    <location>
        <begin position="118"/>
        <end position="143"/>
    </location>
</feature>
<evidence type="ECO:0008006" key="12">
    <source>
        <dbReference type="Google" id="ProtNLM"/>
    </source>
</evidence>
<feature type="transmembrane region" description="Helical" evidence="6">
    <location>
        <begin position="93"/>
        <end position="111"/>
    </location>
</feature>
<sequence>MTTVQNEVEAKDAHGENSSQGESGATRTSSAIQDGGSNEEKRKKDIRTKMKELWAKTGLDPPTMMVMAKGGLAPTIALAAFQATSFAETYTTLGYLVGVVSILSFAVMPRAKFLQTMFYLLFTTCFATAVALLAIFCCVQARLNTTPGADTPGTGGSGTSGTPSPGASTAPYNSSASAVAAIFLFVEVWLINTMRARNPALTIPGIVAAIFANVSLVYAPQFSAMSQGISFARRLLEAFLTGFAIGTGVSLFVFPVTMRQVVFKEMTGYIMTLRKVMGAHITYIESLQEADMFNRTPTGSPDTPRLPQAQAIKDIMAGLAALHGKLSVDLVIAKREIAIGKLGPDDLQELFRRLRALLLPISGLSSVTDVFERITEEYGWEGTADDRPLEEIDDANIRHRAQAVQDWQQLSSMLKDPFSRVVKSIDEGFAHVLYTLELVPRPKKTETDVEGKADLPPSPGEAGYTASLEKQVDEFRSKKPNLLRKFAELRNIQLPDDFFDRPRTASFDAPDWYYQKPENSQQRTRYRRQLFLVLYMDYLLESIARSVHDFCKYADDKAETKLKRKRLIVPGIKRLRKWIRTSATHKTDNYTDEQHGMNEDGGRSTVYLGDAYHKRKDPEHLPPTNAIQRFGDRIRAIPHFLRSPASMFGLRVAMATMSLAIIAYLRETQQFYVVQRLFWAQIMVTISMSPSAGQSVFSFALRILGTLAAMITSFIIWYIVDGRTPGVLVFFWLFVMWGFYIVLKYPKITPVGMIFSVTNTLIIGYELQTRKIGIQLSESNGQAYYPIYELAPYRLATVCAGIFIAWLWTIFPWPISEHSELRRDLGASLYLLANYYSVVDSTVRVRISGDLHYLEADPSSPLSQLDKARQKVFSKSLLLLQALRTHADFIKFDFPIGGKFPAATYRKTIARVQTILNFTSLVAYSSQTFADMYAANREEHSESEWLRDFRRLSLSTASTSREVTTLLALLSASVSSGQPLPPYVKAPEPYALSQKLDDLDKDILSIHHLVEPGYAAFACMQIATRCIGDDLAALLRDIRELVGEMDFSFTVVEGVESGESVASSGRASKDSVTRRRVGGGAE</sequence>
<dbReference type="AlphaFoldDB" id="A0A6A6G3G5"/>
<feature type="transmembrane region" description="Helical" evidence="6">
    <location>
        <begin position="238"/>
        <end position="256"/>
    </location>
</feature>
<dbReference type="InterPro" id="IPR049453">
    <property type="entry name" value="Memb_transporter_dom"/>
</dbReference>
<dbReference type="EMBL" id="ML992513">
    <property type="protein sequence ID" value="KAF2220113.1"/>
    <property type="molecule type" value="Genomic_DNA"/>
</dbReference>
<dbReference type="PANTHER" id="PTHR37994:SF4">
    <property type="entry name" value="ER TRANSPORTER 6TM N-TERMINAL DOMAIN-CONTAINING PROTEIN-RELATED"/>
    <property type="match status" value="1"/>
</dbReference>
<feature type="transmembrane region" description="Helical" evidence="6">
    <location>
        <begin position="172"/>
        <end position="191"/>
    </location>
</feature>
<feature type="transmembrane region" description="Helical" evidence="6">
    <location>
        <begin position="795"/>
        <end position="815"/>
    </location>
</feature>
<accession>A0A6A6G3G5</accession>
<feature type="domain" description="DUF2421" evidence="7">
    <location>
        <begin position="812"/>
        <end position="987"/>
    </location>
</feature>
<evidence type="ECO:0000259" key="8">
    <source>
        <dbReference type="Pfam" id="PF10337"/>
    </source>
</evidence>
<dbReference type="Proteomes" id="UP000799538">
    <property type="component" value="Unassembled WGS sequence"/>
</dbReference>
<organism evidence="10 11">
    <name type="scientific">Elsinoe ampelina</name>
    <dbReference type="NCBI Taxonomy" id="302913"/>
    <lineage>
        <taxon>Eukaryota</taxon>
        <taxon>Fungi</taxon>
        <taxon>Dikarya</taxon>
        <taxon>Ascomycota</taxon>
        <taxon>Pezizomycotina</taxon>
        <taxon>Dothideomycetes</taxon>
        <taxon>Dothideomycetidae</taxon>
        <taxon>Myriangiales</taxon>
        <taxon>Elsinoaceae</taxon>
        <taxon>Elsinoe</taxon>
    </lineage>
</organism>
<evidence type="ECO:0000259" key="7">
    <source>
        <dbReference type="Pfam" id="PF10334"/>
    </source>
</evidence>
<comment type="subcellular location">
    <subcellularLocation>
        <location evidence="1">Membrane</location>
        <topology evidence="1">Multi-pass membrane protein</topology>
    </subcellularLocation>
</comment>
<keyword evidence="4 6" id="KW-0472">Membrane</keyword>
<dbReference type="Pfam" id="PF10334">
    <property type="entry name" value="BRE4"/>
    <property type="match status" value="1"/>
</dbReference>
<evidence type="ECO:0000313" key="11">
    <source>
        <dbReference type="Proteomes" id="UP000799538"/>
    </source>
</evidence>
<feature type="transmembrane region" description="Helical" evidence="6">
    <location>
        <begin position="699"/>
        <end position="720"/>
    </location>
</feature>
<evidence type="ECO:0000313" key="10">
    <source>
        <dbReference type="EMBL" id="KAF2220113.1"/>
    </source>
</evidence>
<evidence type="ECO:0000256" key="6">
    <source>
        <dbReference type="SAM" id="Phobius"/>
    </source>
</evidence>
<feature type="domain" description="Integral membrane bound transporter" evidence="9">
    <location>
        <begin position="668"/>
        <end position="808"/>
    </location>
</feature>
<protein>
    <recommendedName>
        <fullName evidence="12">ER transporter 6TM N-terminal domain-containing protein</fullName>
    </recommendedName>
</protein>
<proteinExistence type="predicted"/>
<feature type="compositionally biased region" description="Polar residues" evidence="5">
    <location>
        <begin position="16"/>
        <end position="36"/>
    </location>
</feature>
<feature type="region of interest" description="Disordered" evidence="5">
    <location>
        <begin position="1059"/>
        <end position="1082"/>
    </location>
</feature>
<feature type="transmembrane region" description="Helical" evidence="6">
    <location>
        <begin position="648"/>
        <end position="665"/>
    </location>
</feature>
<dbReference type="GO" id="GO:0016020">
    <property type="term" value="C:membrane"/>
    <property type="evidence" value="ECO:0007669"/>
    <property type="project" value="UniProtKB-SubCell"/>
</dbReference>
<feature type="region of interest" description="Disordered" evidence="5">
    <location>
        <begin position="1"/>
        <end position="46"/>
    </location>
</feature>
<feature type="region of interest" description="Disordered" evidence="5">
    <location>
        <begin position="148"/>
        <end position="168"/>
    </location>
</feature>
<reference evidence="11" key="1">
    <citation type="journal article" date="2020" name="Stud. Mycol.">
        <title>101 Dothideomycetes genomes: A test case for predicting lifestyles and emergence of pathogens.</title>
        <authorList>
            <person name="Haridas S."/>
            <person name="Albert R."/>
            <person name="Binder M."/>
            <person name="Bloem J."/>
            <person name="LaButti K."/>
            <person name="Salamov A."/>
            <person name="Andreopoulos B."/>
            <person name="Baker S."/>
            <person name="Barry K."/>
            <person name="Bills G."/>
            <person name="Bluhm B."/>
            <person name="Cannon C."/>
            <person name="Castanera R."/>
            <person name="Culley D."/>
            <person name="Daum C."/>
            <person name="Ezra D."/>
            <person name="Gonzalez J."/>
            <person name="Henrissat B."/>
            <person name="Kuo A."/>
            <person name="Liang C."/>
            <person name="Lipzen A."/>
            <person name="Lutzoni F."/>
            <person name="Magnuson J."/>
            <person name="Mondo S."/>
            <person name="Nolan M."/>
            <person name="Ohm R."/>
            <person name="Pangilinan J."/>
            <person name="Park H.-J."/>
            <person name="Ramirez L."/>
            <person name="Alfaro M."/>
            <person name="Sun H."/>
            <person name="Tritt A."/>
            <person name="Yoshinaga Y."/>
            <person name="Zwiers L.-H."/>
            <person name="Turgeon B."/>
            <person name="Goodwin S."/>
            <person name="Spatafora J."/>
            <person name="Crous P."/>
            <person name="Grigoriev I."/>
        </authorList>
    </citation>
    <scope>NUCLEOTIDE SEQUENCE [LARGE SCALE GENOMIC DNA]</scope>
    <source>
        <strain evidence="11">CECT 20119</strain>
    </source>
</reference>
<feature type="region of interest" description="Disordered" evidence="5">
    <location>
        <begin position="445"/>
        <end position="464"/>
    </location>
</feature>
<evidence type="ECO:0000259" key="9">
    <source>
        <dbReference type="Pfam" id="PF13515"/>
    </source>
</evidence>
<evidence type="ECO:0000256" key="5">
    <source>
        <dbReference type="SAM" id="MobiDB-lite"/>
    </source>
</evidence>
<dbReference type="Pfam" id="PF10337">
    <property type="entry name" value="ArAE_2_N"/>
    <property type="match status" value="1"/>
</dbReference>
<keyword evidence="2 6" id="KW-0812">Transmembrane</keyword>
<gene>
    <name evidence="10" type="ORF">BDZ85DRAFT_31979</name>
</gene>
<evidence type="ECO:0000256" key="4">
    <source>
        <dbReference type="ARBA" id="ARBA00023136"/>
    </source>
</evidence>
<name>A0A6A6G3G5_9PEZI</name>
<dbReference type="PANTHER" id="PTHR37994">
    <property type="entry name" value="ARAE_2_N DOMAIN-CONTAINING PROTEIN-RELATED"/>
    <property type="match status" value="1"/>
</dbReference>
<evidence type="ECO:0000256" key="1">
    <source>
        <dbReference type="ARBA" id="ARBA00004141"/>
    </source>
</evidence>
<evidence type="ECO:0000256" key="2">
    <source>
        <dbReference type="ARBA" id="ARBA00022692"/>
    </source>
</evidence>
<feature type="transmembrane region" description="Helical" evidence="6">
    <location>
        <begin position="198"/>
        <end position="218"/>
    </location>
</feature>
<feature type="domain" description="Putative ER transporter 6TM N-terminal" evidence="8">
    <location>
        <begin position="51"/>
        <end position="439"/>
    </location>
</feature>
<feature type="transmembrane region" description="Helical" evidence="6">
    <location>
        <begin position="726"/>
        <end position="743"/>
    </location>
</feature>
<keyword evidence="3 6" id="KW-1133">Transmembrane helix</keyword>